<dbReference type="InterPro" id="IPR007899">
    <property type="entry name" value="CHAD_dom"/>
</dbReference>
<reference evidence="3" key="1">
    <citation type="journal article" date="2019" name="Int. J. Syst. Evol. Microbiol.">
        <title>The Global Catalogue of Microorganisms (GCM) 10K type strain sequencing project: providing services to taxonomists for standard genome sequencing and annotation.</title>
        <authorList>
            <consortium name="The Broad Institute Genomics Platform"/>
            <consortium name="The Broad Institute Genome Sequencing Center for Infectious Disease"/>
            <person name="Wu L."/>
            <person name="Ma J."/>
        </authorList>
    </citation>
    <scope>NUCLEOTIDE SEQUENCE [LARGE SCALE GENOMIC DNA]</scope>
    <source>
        <strain evidence="3">CCUG 63830</strain>
    </source>
</reference>
<dbReference type="SMART" id="SM00880">
    <property type="entry name" value="CHAD"/>
    <property type="match status" value="1"/>
</dbReference>
<dbReference type="EMBL" id="JBHSWB010000003">
    <property type="protein sequence ID" value="MFC6663381.1"/>
    <property type="molecule type" value="Genomic_DNA"/>
</dbReference>
<dbReference type="Pfam" id="PF05235">
    <property type="entry name" value="CHAD"/>
    <property type="match status" value="1"/>
</dbReference>
<gene>
    <name evidence="2" type="ORF">ACFP90_25450</name>
</gene>
<comment type="caution">
    <text evidence="2">The sequence shown here is derived from an EMBL/GenBank/DDBJ whole genome shotgun (WGS) entry which is preliminary data.</text>
</comment>
<accession>A0ABW1ZSN4</accession>
<organism evidence="2 3">
    <name type="scientific">Deinococcus multiflagellatus</name>
    <dbReference type="NCBI Taxonomy" id="1656887"/>
    <lineage>
        <taxon>Bacteria</taxon>
        <taxon>Thermotogati</taxon>
        <taxon>Deinococcota</taxon>
        <taxon>Deinococci</taxon>
        <taxon>Deinococcales</taxon>
        <taxon>Deinococcaceae</taxon>
        <taxon>Deinococcus</taxon>
    </lineage>
</organism>
<evidence type="ECO:0000259" key="1">
    <source>
        <dbReference type="PROSITE" id="PS51708"/>
    </source>
</evidence>
<feature type="domain" description="CHAD" evidence="1">
    <location>
        <begin position="1"/>
        <end position="232"/>
    </location>
</feature>
<name>A0ABW1ZSN4_9DEIO</name>
<evidence type="ECO:0000313" key="3">
    <source>
        <dbReference type="Proteomes" id="UP001596317"/>
    </source>
</evidence>
<dbReference type="PANTHER" id="PTHR39339:SF1">
    <property type="entry name" value="CHAD DOMAIN-CONTAINING PROTEIN"/>
    <property type="match status" value="1"/>
</dbReference>
<evidence type="ECO:0000313" key="2">
    <source>
        <dbReference type="EMBL" id="MFC6663381.1"/>
    </source>
</evidence>
<dbReference type="InterPro" id="IPR038186">
    <property type="entry name" value="CHAD_dom_sf"/>
</dbReference>
<dbReference type="PANTHER" id="PTHR39339">
    <property type="entry name" value="SLR1444 PROTEIN"/>
    <property type="match status" value="1"/>
</dbReference>
<keyword evidence="3" id="KW-1185">Reference proteome</keyword>
<proteinExistence type="predicted"/>
<dbReference type="Proteomes" id="UP001596317">
    <property type="component" value="Unassembled WGS sequence"/>
</dbReference>
<dbReference type="PROSITE" id="PS51708">
    <property type="entry name" value="CHAD"/>
    <property type="match status" value="1"/>
</dbReference>
<protein>
    <submittedName>
        <fullName evidence="2">CHAD domain-containing protein</fullName>
    </submittedName>
</protein>
<sequence length="243" mass="28331">MNRFEKTVKTLDQLWPDLQQGDPKAIHEARKLTRKVQAQLRIASAPKRTKRAWRDLRRAVAPVRDRDAVGQHLLQALRELEVPPQALSDFEQAWAERRARTQAEVALPDLPPAVKRPKSWKARVKETLCSDAHELLREAEQVFQSPSTDPWHEWRKHLKRYRYTAELMGDAPEALLAVLEQLGRLQDAQVAQTILTEEDWVPQYREALLRREAEAQHHAQARVRDLWPALKAYLEQQEKSCDE</sequence>
<dbReference type="Gene3D" id="1.40.20.10">
    <property type="entry name" value="CHAD domain"/>
    <property type="match status" value="1"/>
</dbReference>
<dbReference type="RefSeq" id="WP_224612756.1">
    <property type="nucleotide sequence ID" value="NZ_JAIQXV010000034.1"/>
</dbReference>